<keyword evidence="8" id="KW-1185">Reference proteome</keyword>
<dbReference type="GO" id="GO:0000160">
    <property type="term" value="P:phosphorelay signal transduction system"/>
    <property type="evidence" value="ECO:0007669"/>
    <property type="project" value="InterPro"/>
</dbReference>
<evidence type="ECO:0000313" key="8">
    <source>
        <dbReference type="Proteomes" id="UP000568380"/>
    </source>
</evidence>
<dbReference type="GO" id="GO:0003677">
    <property type="term" value="F:DNA binding"/>
    <property type="evidence" value="ECO:0007669"/>
    <property type="project" value="UniProtKB-KW"/>
</dbReference>
<dbReference type="SUPFAM" id="SSF46894">
    <property type="entry name" value="C-terminal effector domain of the bipartite response regulators"/>
    <property type="match status" value="1"/>
</dbReference>
<dbReference type="SUPFAM" id="SSF48452">
    <property type="entry name" value="TPR-like"/>
    <property type="match status" value="3"/>
</dbReference>
<dbReference type="AlphaFoldDB" id="A0A7W8EJM1"/>
<dbReference type="PANTHER" id="PTHR35807:SF1">
    <property type="entry name" value="TRANSCRIPTIONAL REGULATOR REDD"/>
    <property type="match status" value="1"/>
</dbReference>
<dbReference type="InterPro" id="IPR001867">
    <property type="entry name" value="OmpR/PhoB-type_DNA-bd"/>
</dbReference>
<keyword evidence="2" id="KW-0805">Transcription regulation</keyword>
<dbReference type="PANTHER" id="PTHR35807">
    <property type="entry name" value="TRANSCRIPTIONAL REGULATOR REDD-RELATED"/>
    <property type="match status" value="1"/>
</dbReference>
<organism evidence="7 8">
    <name type="scientific">Nonomuraea endophytica</name>
    <dbReference type="NCBI Taxonomy" id="714136"/>
    <lineage>
        <taxon>Bacteria</taxon>
        <taxon>Bacillati</taxon>
        <taxon>Actinomycetota</taxon>
        <taxon>Actinomycetes</taxon>
        <taxon>Streptosporangiales</taxon>
        <taxon>Streptosporangiaceae</taxon>
        <taxon>Nonomuraea</taxon>
    </lineage>
</organism>
<dbReference type="Proteomes" id="UP000568380">
    <property type="component" value="Unassembled WGS sequence"/>
</dbReference>
<evidence type="ECO:0000256" key="4">
    <source>
        <dbReference type="ARBA" id="ARBA00023163"/>
    </source>
</evidence>
<dbReference type="InterPro" id="IPR005158">
    <property type="entry name" value="BTAD"/>
</dbReference>
<gene>
    <name evidence="7" type="ORF">HNR40_007299</name>
</gene>
<keyword evidence="3 7" id="KW-0238">DNA-binding</keyword>
<dbReference type="EMBL" id="JACHIN010000011">
    <property type="protein sequence ID" value="MBB5081804.1"/>
    <property type="molecule type" value="Genomic_DNA"/>
</dbReference>
<dbReference type="Gene3D" id="1.10.10.10">
    <property type="entry name" value="Winged helix-like DNA-binding domain superfamily/Winged helix DNA-binding domain"/>
    <property type="match status" value="1"/>
</dbReference>
<dbReference type="SMART" id="SM01043">
    <property type="entry name" value="BTAD"/>
    <property type="match status" value="1"/>
</dbReference>
<evidence type="ECO:0000313" key="7">
    <source>
        <dbReference type="EMBL" id="MBB5081804.1"/>
    </source>
</evidence>
<protein>
    <submittedName>
        <fullName evidence="7">DNA-binding SARP family transcriptional activator</fullName>
    </submittedName>
</protein>
<feature type="domain" description="Bacterial transcriptional activator" evidence="6">
    <location>
        <begin position="102"/>
        <end position="244"/>
    </location>
</feature>
<sequence>MIKSPSDGVRLLGPVEFRWAGAPVALPRRQQRLLLGVLALSANRMVPLQRLAEVFWPDGAPPGGRRQVQVLVSRLRSLLAGSDVEVLASGSGYGLRIDPMAVDAHRFAALKERAAGSLDDEEKAGLLRQALDLWRGPVLDEAAVGGARDLLCVRLEEARREALEEHAEASLRLGRHRQVLGALAEEVAADPARERLAGLLMLALYRSGRIAEALDVFERVRARLSGELGLDPGPALVRLRQDILRGDPRLGGRSGGSEVVGRTGDLEGEGLVMLGLGRIRFAQDRFAESVAAYEEARHAFQRLGDRRHLAAALSGLGTVRAEGGWFGEGEADLLEAASIFASLGDLAGHAHAIYMLGFVERERGDDELALWLLGRALDAYQKIGDRRGEALLQRSVGLVHRARGEYAPAAARTRESRRLFTALADPHGAAYADQSLAKIRIRVGDLPQAERALQASLRVFTGQGDRFGRALGLRTLGELRLEQGATAEARVALSASLNLWEALELPLWRARTLTVLAHLEHRYGQAAQAGAARRESTAIFGRIGSREGR</sequence>
<dbReference type="CDD" id="cd15831">
    <property type="entry name" value="BTAD"/>
    <property type="match status" value="1"/>
</dbReference>
<evidence type="ECO:0000259" key="6">
    <source>
        <dbReference type="SMART" id="SM01043"/>
    </source>
</evidence>
<evidence type="ECO:0000256" key="3">
    <source>
        <dbReference type="ARBA" id="ARBA00023125"/>
    </source>
</evidence>
<dbReference type="InterPro" id="IPR011990">
    <property type="entry name" value="TPR-like_helical_dom_sf"/>
</dbReference>
<dbReference type="RefSeq" id="WP_184969436.1">
    <property type="nucleotide sequence ID" value="NZ_JACHIN010000011.1"/>
</dbReference>
<feature type="domain" description="OmpR/PhoB-type" evidence="5">
    <location>
        <begin position="21"/>
        <end position="97"/>
    </location>
</feature>
<evidence type="ECO:0000256" key="1">
    <source>
        <dbReference type="ARBA" id="ARBA00005820"/>
    </source>
</evidence>
<name>A0A7W8EJM1_9ACTN</name>
<dbReference type="InterPro" id="IPR051677">
    <property type="entry name" value="AfsR-DnrI-RedD_regulator"/>
</dbReference>
<proteinExistence type="inferred from homology"/>
<dbReference type="Gene3D" id="1.25.40.10">
    <property type="entry name" value="Tetratricopeptide repeat domain"/>
    <property type="match status" value="2"/>
</dbReference>
<comment type="caution">
    <text evidence="7">The sequence shown here is derived from an EMBL/GenBank/DDBJ whole genome shotgun (WGS) entry which is preliminary data.</text>
</comment>
<accession>A0A7W8EJM1</accession>
<evidence type="ECO:0000256" key="2">
    <source>
        <dbReference type="ARBA" id="ARBA00023015"/>
    </source>
</evidence>
<evidence type="ECO:0000259" key="5">
    <source>
        <dbReference type="SMART" id="SM00862"/>
    </source>
</evidence>
<dbReference type="SMART" id="SM00862">
    <property type="entry name" value="Trans_reg_C"/>
    <property type="match status" value="1"/>
</dbReference>
<keyword evidence="4" id="KW-0804">Transcription</keyword>
<dbReference type="Pfam" id="PF03704">
    <property type="entry name" value="BTAD"/>
    <property type="match status" value="1"/>
</dbReference>
<dbReference type="InterPro" id="IPR016032">
    <property type="entry name" value="Sig_transdc_resp-reg_C-effctor"/>
</dbReference>
<dbReference type="GO" id="GO:0006355">
    <property type="term" value="P:regulation of DNA-templated transcription"/>
    <property type="evidence" value="ECO:0007669"/>
    <property type="project" value="InterPro"/>
</dbReference>
<reference evidence="7 8" key="1">
    <citation type="submission" date="2020-08" db="EMBL/GenBank/DDBJ databases">
        <title>Genomic Encyclopedia of Type Strains, Phase IV (KMG-IV): sequencing the most valuable type-strain genomes for metagenomic binning, comparative biology and taxonomic classification.</title>
        <authorList>
            <person name="Goeker M."/>
        </authorList>
    </citation>
    <scope>NUCLEOTIDE SEQUENCE [LARGE SCALE GENOMIC DNA]</scope>
    <source>
        <strain evidence="7 8">DSM 45385</strain>
    </source>
</reference>
<comment type="similarity">
    <text evidence="1">Belongs to the AfsR/DnrI/RedD regulatory family.</text>
</comment>
<dbReference type="InterPro" id="IPR036388">
    <property type="entry name" value="WH-like_DNA-bd_sf"/>
</dbReference>